<organism evidence="3 4">
    <name type="scientific">Streptomyces ruber</name>
    <dbReference type="NCBI Taxonomy" id="83378"/>
    <lineage>
        <taxon>Bacteria</taxon>
        <taxon>Bacillati</taxon>
        <taxon>Actinomycetota</taxon>
        <taxon>Actinomycetes</taxon>
        <taxon>Kitasatosporales</taxon>
        <taxon>Streptomycetaceae</taxon>
        <taxon>Streptomyces</taxon>
    </lineage>
</organism>
<accession>A0A918BAA1</accession>
<keyword evidence="2" id="KW-0812">Transmembrane</keyword>
<gene>
    <name evidence="3" type="ORF">GCM10010145_19510</name>
</gene>
<keyword evidence="2" id="KW-0472">Membrane</keyword>
<keyword evidence="2" id="KW-1133">Transmembrane helix</keyword>
<sequence length="103" mass="10766">MSAHFSHPADRHRRTGGGASGTEPRTARSALRPRRALAVLFLPVFTAAAVLFAVWAAGQDSGGTPEPAVLTGLAAGCAVLALITAVDLLVVVRRLRRGEDDRP</sequence>
<feature type="transmembrane region" description="Helical" evidence="2">
    <location>
        <begin position="69"/>
        <end position="92"/>
    </location>
</feature>
<comment type="caution">
    <text evidence="3">The sequence shown here is derived from an EMBL/GenBank/DDBJ whole genome shotgun (WGS) entry which is preliminary data.</text>
</comment>
<evidence type="ECO:0000313" key="4">
    <source>
        <dbReference type="Proteomes" id="UP000620156"/>
    </source>
</evidence>
<reference evidence="3" key="2">
    <citation type="submission" date="2020-09" db="EMBL/GenBank/DDBJ databases">
        <authorList>
            <person name="Sun Q."/>
            <person name="Ohkuma M."/>
        </authorList>
    </citation>
    <scope>NUCLEOTIDE SEQUENCE</scope>
    <source>
        <strain evidence="3">JCM 3131</strain>
    </source>
</reference>
<dbReference type="AlphaFoldDB" id="A0A918BAA1"/>
<feature type="transmembrane region" description="Helical" evidence="2">
    <location>
        <begin position="36"/>
        <end position="57"/>
    </location>
</feature>
<dbReference type="Pfam" id="PF19870">
    <property type="entry name" value="DUF6343"/>
    <property type="match status" value="1"/>
</dbReference>
<evidence type="ECO:0000313" key="3">
    <source>
        <dbReference type="EMBL" id="GGQ50573.1"/>
    </source>
</evidence>
<feature type="region of interest" description="Disordered" evidence="1">
    <location>
        <begin position="1"/>
        <end position="29"/>
    </location>
</feature>
<dbReference type="RefSeq" id="WP_189216296.1">
    <property type="nucleotide sequence ID" value="NZ_BMQK01000003.1"/>
</dbReference>
<keyword evidence="4" id="KW-1185">Reference proteome</keyword>
<name>A0A918BAA1_9ACTN</name>
<evidence type="ECO:0000256" key="1">
    <source>
        <dbReference type="SAM" id="MobiDB-lite"/>
    </source>
</evidence>
<reference evidence="3" key="1">
    <citation type="journal article" date="2014" name="Int. J. Syst. Evol. Microbiol.">
        <title>Complete genome sequence of Corynebacterium casei LMG S-19264T (=DSM 44701T), isolated from a smear-ripened cheese.</title>
        <authorList>
            <consortium name="US DOE Joint Genome Institute (JGI-PGF)"/>
            <person name="Walter F."/>
            <person name="Albersmeier A."/>
            <person name="Kalinowski J."/>
            <person name="Ruckert C."/>
        </authorList>
    </citation>
    <scope>NUCLEOTIDE SEQUENCE</scope>
    <source>
        <strain evidence="3">JCM 3131</strain>
    </source>
</reference>
<proteinExistence type="predicted"/>
<protein>
    <submittedName>
        <fullName evidence="3">Uncharacterized protein</fullName>
    </submittedName>
</protein>
<dbReference type="InterPro" id="IPR045924">
    <property type="entry name" value="DUF6343"/>
</dbReference>
<evidence type="ECO:0000256" key="2">
    <source>
        <dbReference type="SAM" id="Phobius"/>
    </source>
</evidence>
<dbReference type="EMBL" id="BMQK01000003">
    <property type="protein sequence ID" value="GGQ50573.1"/>
    <property type="molecule type" value="Genomic_DNA"/>
</dbReference>
<dbReference type="Proteomes" id="UP000620156">
    <property type="component" value="Unassembled WGS sequence"/>
</dbReference>